<dbReference type="NCBIfam" id="TIGR01200">
    <property type="entry name" value="GLPGLI"/>
    <property type="match status" value="1"/>
</dbReference>
<evidence type="ECO:0000313" key="1">
    <source>
        <dbReference type="EMBL" id="SEF80794.1"/>
    </source>
</evidence>
<proteinExistence type="predicted"/>
<dbReference type="Pfam" id="PF22252">
    <property type="entry name" value="PNGase_F-II_N"/>
    <property type="match status" value="1"/>
</dbReference>
<name>A0A1H5V0R1_9FLAO</name>
<dbReference type="RefSeq" id="WP_103912957.1">
    <property type="nucleotide sequence ID" value="NZ_FNUS01000001.1"/>
</dbReference>
<dbReference type="AlphaFoldDB" id="A0A1H5V0R1"/>
<dbReference type="InterPro" id="IPR005901">
    <property type="entry name" value="GLPGLI"/>
</dbReference>
<reference evidence="2" key="1">
    <citation type="submission" date="2016-10" db="EMBL/GenBank/DDBJ databases">
        <authorList>
            <person name="Varghese N."/>
            <person name="Submissions S."/>
        </authorList>
    </citation>
    <scope>NUCLEOTIDE SEQUENCE [LARGE SCALE GENOMIC DNA]</scope>
    <source>
        <strain evidence="2">DSM 21580</strain>
    </source>
</reference>
<dbReference type="OrthoDB" id="1440774at2"/>
<evidence type="ECO:0000313" key="2">
    <source>
        <dbReference type="Proteomes" id="UP000236738"/>
    </source>
</evidence>
<protein>
    <submittedName>
        <fullName evidence="1">GLPGLI family protein</fullName>
    </submittedName>
</protein>
<accession>A0A1H5V0R1</accession>
<organism evidence="1 2">
    <name type="scientific">Halpernia humi</name>
    <dbReference type="NCBI Taxonomy" id="493375"/>
    <lineage>
        <taxon>Bacteria</taxon>
        <taxon>Pseudomonadati</taxon>
        <taxon>Bacteroidota</taxon>
        <taxon>Flavobacteriia</taxon>
        <taxon>Flavobacteriales</taxon>
        <taxon>Weeksellaceae</taxon>
        <taxon>Chryseobacterium group</taxon>
        <taxon>Halpernia</taxon>
    </lineage>
</organism>
<dbReference type="Proteomes" id="UP000236738">
    <property type="component" value="Unassembled WGS sequence"/>
</dbReference>
<keyword evidence="2" id="KW-1185">Reference proteome</keyword>
<sequence>MKNLIVFLSVFLFSKSFTQVVDYKFRNNDAVLDYQLVIDQKDNMSQWRKKVDAKGDTVRGNKKTDFFVVKDNKVFANDKTLSKRIFTLDSEIMIWQKGSETKEILGYKCKSASTNFRGRNYIAFYTEQIKTDLGPWKFRGLDGLVLYVKSVDDDYEFTATKINNEKYQKLDMAYINEIFKNNTFQTWSDYAEVYKNDIDTFIKDESCNCSKDGGNIFKITKIEKIYPKLHDEGVIY</sequence>
<dbReference type="EMBL" id="FNUS01000001">
    <property type="protein sequence ID" value="SEF80794.1"/>
    <property type="molecule type" value="Genomic_DNA"/>
</dbReference>
<gene>
    <name evidence="1" type="ORF">SAMN05421847_0992</name>
</gene>